<reference evidence="2" key="1">
    <citation type="journal article" date="2019" name="Sci. Rep.">
        <title>Draft genome of Tanacetum cinerariifolium, the natural source of mosquito coil.</title>
        <authorList>
            <person name="Yamashiro T."/>
            <person name="Shiraishi A."/>
            <person name="Satake H."/>
            <person name="Nakayama K."/>
        </authorList>
    </citation>
    <scope>NUCLEOTIDE SEQUENCE</scope>
</reference>
<feature type="non-terminal residue" evidence="2">
    <location>
        <position position="1"/>
    </location>
</feature>
<gene>
    <name evidence="2" type="ORF">Tci_879956</name>
</gene>
<proteinExistence type="predicted"/>
<dbReference type="AlphaFoldDB" id="A0A699TCT7"/>
<comment type="caution">
    <text evidence="2">The sequence shown here is derived from an EMBL/GenBank/DDBJ whole genome shotgun (WGS) entry which is preliminary data.</text>
</comment>
<keyword evidence="1" id="KW-0812">Transmembrane</keyword>
<evidence type="ECO:0000256" key="1">
    <source>
        <dbReference type="SAM" id="Phobius"/>
    </source>
</evidence>
<feature type="transmembrane region" description="Helical" evidence="1">
    <location>
        <begin position="12"/>
        <end position="41"/>
    </location>
</feature>
<name>A0A699TCT7_TANCI</name>
<organism evidence="2">
    <name type="scientific">Tanacetum cinerariifolium</name>
    <name type="common">Dalmatian daisy</name>
    <name type="synonym">Chrysanthemum cinerariifolium</name>
    <dbReference type="NCBI Taxonomy" id="118510"/>
    <lineage>
        <taxon>Eukaryota</taxon>
        <taxon>Viridiplantae</taxon>
        <taxon>Streptophyta</taxon>
        <taxon>Embryophyta</taxon>
        <taxon>Tracheophyta</taxon>
        <taxon>Spermatophyta</taxon>
        <taxon>Magnoliopsida</taxon>
        <taxon>eudicotyledons</taxon>
        <taxon>Gunneridae</taxon>
        <taxon>Pentapetalae</taxon>
        <taxon>asterids</taxon>
        <taxon>campanulids</taxon>
        <taxon>Asterales</taxon>
        <taxon>Asteraceae</taxon>
        <taxon>Asteroideae</taxon>
        <taxon>Anthemideae</taxon>
        <taxon>Anthemidinae</taxon>
        <taxon>Tanacetum</taxon>
    </lineage>
</organism>
<feature type="transmembrane region" description="Helical" evidence="1">
    <location>
        <begin position="47"/>
        <end position="64"/>
    </location>
</feature>
<dbReference type="EMBL" id="BKCJ011235197">
    <property type="protein sequence ID" value="GFD07987.1"/>
    <property type="molecule type" value="Genomic_DNA"/>
</dbReference>
<protein>
    <submittedName>
        <fullName evidence="2">Uncharacterized protein</fullName>
    </submittedName>
</protein>
<sequence length="66" mass="6446">TSEGSDRLLDLAGCLPFVAAVSVGVTATIVFGVVVAVGGVMEVSEPLIFLLALAFGLGAASPVAKA</sequence>
<accession>A0A699TCT7</accession>
<evidence type="ECO:0000313" key="2">
    <source>
        <dbReference type="EMBL" id="GFD07987.1"/>
    </source>
</evidence>
<keyword evidence="1" id="KW-1133">Transmembrane helix</keyword>
<keyword evidence="1" id="KW-0472">Membrane</keyword>